<dbReference type="SUPFAM" id="SSF53223">
    <property type="entry name" value="Aminoacid dehydrogenase-like, N-terminal domain"/>
    <property type="match status" value="1"/>
</dbReference>
<keyword evidence="6" id="KW-0511">Multifunctional enzyme</keyword>
<dbReference type="PANTHER" id="PTHR48099:SF5">
    <property type="entry name" value="C-1-TETRAHYDROFOLATE SYNTHASE, CYTOPLASMIC"/>
    <property type="match status" value="1"/>
</dbReference>
<evidence type="ECO:0000313" key="10">
    <source>
        <dbReference type="Proteomes" id="UP000549616"/>
    </source>
</evidence>
<dbReference type="InterPro" id="IPR020631">
    <property type="entry name" value="THF_DH/CycHdrlase_NAD-bd_dom"/>
</dbReference>
<evidence type="ECO:0000256" key="5">
    <source>
        <dbReference type="ARBA" id="ARBA00023102"/>
    </source>
</evidence>
<keyword evidence="3 9" id="KW-0378">Hydrolase</keyword>
<dbReference type="GO" id="GO:0035999">
    <property type="term" value="P:tetrahydrofolate interconversion"/>
    <property type="evidence" value="ECO:0007669"/>
    <property type="project" value="TreeGrafter"/>
</dbReference>
<dbReference type="GO" id="GO:0000105">
    <property type="term" value="P:L-histidine biosynthetic process"/>
    <property type="evidence" value="ECO:0007669"/>
    <property type="project" value="UniProtKB-KW"/>
</dbReference>
<organism evidence="9 10">
    <name type="scientific">Amycolatopsis endophytica</name>
    <dbReference type="NCBI Taxonomy" id="860233"/>
    <lineage>
        <taxon>Bacteria</taxon>
        <taxon>Bacillati</taxon>
        <taxon>Actinomycetota</taxon>
        <taxon>Actinomycetes</taxon>
        <taxon>Pseudonocardiales</taxon>
        <taxon>Pseudonocardiaceae</taxon>
        <taxon>Amycolatopsis</taxon>
    </lineage>
</organism>
<dbReference type="PROSITE" id="PS00767">
    <property type="entry name" value="THF_DHG_CYH_2"/>
    <property type="match status" value="1"/>
</dbReference>
<evidence type="ECO:0000256" key="4">
    <source>
        <dbReference type="ARBA" id="ARBA00023002"/>
    </source>
</evidence>
<feature type="region of interest" description="Disordered" evidence="7">
    <location>
        <begin position="1"/>
        <end position="25"/>
    </location>
</feature>
<dbReference type="Gene3D" id="3.40.50.720">
    <property type="entry name" value="NAD(P)-binding Rossmann-like Domain"/>
    <property type="match status" value="1"/>
</dbReference>
<evidence type="ECO:0000256" key="6">
    <source>
        <dbReference type="ARBA" id="ARBA00023268"/>
    </source>
</evidence>
<dbReference type="GO" id="GO:0004477">
    <property type="term" value="F:methenyltetrahydrofolate cyclohydrolase activity"/>
    <property type="evidence" value="ECO:0007669"/>
    <property type="project" value="UniProtKB-EC"/>
</dbReference>
<dbReference type="InterPro" id="IPR046346">
    <property type="entry name" value="Aminoacid_DH-like_N_sf"/>
</dbReference>
<dbReference type="Proteomes" id="UP000549616">
    <property type="component" value="Unassembled WGS sequence"/>
</dbReference>
<comment type="caution">
    <text evidence="9">The sequence shown here is derived from an EMBL/GenBank/DDBJ whole genome shotgun (WGS) entry which is preliminary data.</text>
</comment>
<proteinExistence type="predicted"/>
<dbReference type="SUPFAM" id="SSF51735">
    <property type="entry name" value="NAD(P)-binding Rossmann-fold domains"/>
    <property type="match status" value="1"/>
</dbReference>
<evidence type="ECO:0000313" key="9">
    <source>
        <dbReference type="EMBL" id="NYI89234.1"/>
    </source>
</evidence>
<feature type="domain" description="Tetrahydrofolate dehydrogenase/cyclohydrolase NAD(P)-binding" evidence="8">
    <location>
        <begin position="43"/>
        <end position="141"/>
    </location>
</feature>
<gene>
    <name evidence="9" type="ORF">HNR02_002557</name>
</gene>
<evidence type="ECO:0000256" key="2">
    <source>
        <dbReference type="ARBA" id="ARBA00022605"/>
    </source>
</evidence>
<dbReference type="InterPro" id="IPR020867">
    <property type="entry name" value="THF_DH/CycHdrlase_CS"/>
</dbReference>
<evidence type="ECO:0000256" key="7">
    <source>
        <dbReference type="SAM" id="MobiDB-lite"/>
    </source>
</evidence>
<keyword evidence="4" id="KW-0560">Oxidoreductase</keyword>
<dbReference type="Pfam" id="PF02882">
    <property type="entry name" value="THF_DHG_CYH_C"/>
    <property type="match status" value="1"/>
</dbReference>
<accession>A0A853B349</accession>
<dbReference type="EMBL" id="JACCFK010000001">
    <property type="protein sequence ID" value="NYI89234.1"/>
    <property type="molecule type" value="Genomic_DNA"/>
</dbReference>
<evidence type="ECO:0000256" key="3">
    <source>
        <dbReference type="ARBA" id="ARBA00022801"/>
    </source>
</evidence>
<dbReference type="RefSeq" id="WP_376772854.1">
    <property type="nucleotide sequence ID" value="NZ_JACCFK010000001.1"/>
</dbReference>
<keyword evidence="10" id="KW-1185">Reference proteome</keyword>
<evidence type="ECO:0000256" key="1">
    <source>
        <dbReference type="ARBA" id="ARBA00012776"/>
    </source>
</evidence>
<name>A0A853B349_9PSEU</name>
<keyword evidence="5" id="KW-0368">Histidine biosynthesis</keyword>
<dbReference type="GO" id="GO:0005829">
    <property type="term" value="C:cytosol"/>
    <property type="evidence" value="ECO:0007669"/>
    <property type="project" value="TreeGrafter"/>
</dbReference>
<protein>
    <recommendedName>
        <fullName evidence="1">methenyltetrahydrofolate cyclohydrolase</fullName>
        <ecNumber evidence="1">3.5.4.9</ecNumber>
    </recommendedName>
</protein>
<dbReference type="PANTHER" id="PTHR48099">
    <property type="entry name" value="C-1-TETRAHYDROFOLATE SYNTHASE, CYTOPLASMIC-RELATED"/>
    <property type="match status" value="1"/>
</dbReference>
<dbReference type="GO" id="GO:0004488">
    <property type="term" value="F:methylenetetrahydrofolate dehydrogenase (NADP+) activity"/>
    <property type="evidence" value="ECO:0007669"/>
    <property type="project" value="InterPro"/>
</dbReference>
<evidence type="ECO:0000259" key="8">
    <source>
        <dbReference type="Pfam" id="PF02882"/>
    </source>
</evidence>
<dbReference type="InterPro" id="IPR036291">
    <property type="entry name" value="NAD(P)-bd_dom_sf"/>
</dbReference>
<dbReference type="AlphaFoldDB" id="A0A853B349"/>
<keyword evidence="2" id="KW-0028">Amino-acid biosynthesis</keyword>
<reference evidence="9 10" key="1">
    <citation type="submission" date="2020-07" db="EMBL/GenBank/DDBJ databases">
        <title>Sequencing the genomes of 1000 actinobacteria strains.</title>
        <authorList>
            <person name="Klenk H.-P."/>
        </authorList>
    </citation>
    <scope>NUCLEOTIDE SEQUENCE [LARGE SCALE GENOMIC DNA]</scope>
    <source>
        <strain evidence="9 10">DSM 104006</strain>
    </source>
</reference>
<dbReference type="EC" id="3.5.4.9" evidence="1"/>
<sequence length="145" mass="14808">MLATVLVGDDPASRSVELPETTTTAEPVARVGELSADPEVDGILLARDATVTYCHSKTRELAEVVREADVVVAAIGRPELVRGEWIKPGAVVADAGYHPGGVGDVEFAAAAERAAAITPVPGGVGPMTIAVLLARTVDAVAATIE</sequence>